<dbReference type="EMBL" id="KL584772">
    <property type="protein sequence ID" value="KEQ92131.1"/>
    <property type="molecule type" value="Genomic_DNA"/>
</dbReference>
<dbReference type="AlphaFoldDB" id="A0A074YZ87"/>
<reference evidence="3 4" key="1">
    <citation type="journal article" date="2014" name="BMC Genomics">
        <title>Genome sequencing of four Aureobasidium pullulans varieties: biotechnological potential, stress tolerance, and description of new species.</title>
        <authorList>
            <person name="Gostin Ar C."/>
            <person name="Ohm R.A."/>
            <person name="Kogej T."/>
            <person name="Sonjak S."/>
            <person name="Turk M."/>
            <person name="Zajc J."/>
            <person name="Zalar P."/>
            <person name="Grube M."/>
            <person name="Sun H."/>
            <person name="Han J."/>
            <person name="Sharma A."/>
            <person name="Chiniquy J."/>
            <person name="Ngan C.Y."/>
            <person name="Lipzen A."/>
            <person name="Barry K."/>
            <person name="Grigoriev I.V."/>
            <person name="Gunde-Cimerman N."/>
        </authorList>
    </citation>
    <scope>NUCLEOTIDE SEQUENCE [LARGE SCALE GENOMIC DNA]</scope>
    <source>
        <strain evidence="3 4">EXF-2481</strain>
    </source>
</reference>
<feature type="signal peptide" evidence="2">
    <location>
        <begin position="1"/>
        <end position="21"/>
    </location>
</feature>
<feature type="chain" id="PRO_5001704834" evidence="2">
    <location>
        <begin position="22"/>
        <end position="83"/>
    </location>
</feature>
<gene>
    <name evidence="3" type="ORF">AUEXF2481DRAFT_43229</name>
</gene>
<protein>
    <submittedName>
        <fullName evidence="3">Uncharacterized protein</fullName>
    </submittedName>
</protein>
<name>A0A074YZ87_AURSE</name>
<evidence type="ECO:0000313" key="4">
    <source>
        <dbReference type="Proteomes" id="UP000030641"/>
    </source>
</evidence>
<evidence type="ECO:0000313" key="3">
    <source>
        <dbReference type="EMBL" id="KEQ92131.1"/>
    </source>
</evidence>
<evidence type="ECO:0000256" key="2">
    <source>
        <dbReference type="SAM" id="SignalP"/>
    </source>
</evidence>
<dbReference type="GeneID" id="25367357"/>
<dbReference type="InParanoid" id="A0A074YZ87"/>
<sequence>MGLVGLFSLLLHLQTIPSTRIIPETSDEDYRMRSEPQYPILNENPPSYTTFNVPGEMDGFRPHIWQTTGPKPISEEQASDIAS</sequence>
<organism evidence="3 4">
    <name type="scientific">Aureobasidium subglaciale (strain EXF-2481)</name>
    <name type="common">Aureobasidium pullulans var. subglaciale</name>
    <dbReference type="NCBI Taxonomy" id="1043005"/>
    <lineage>
        <taxon>Eukaryota</taxon>
        <taxon>Fungi</taxon>
        <taxon>Dikarya</taxon>
        <taxon>Ascomycota</taxon>
        <taxon>Pezizomycotina</taxon>
        <taxon>Dothideomycetes</taxon>
        <taxon>Dothideomycetidae</taxon>
        <taxon>Dothideales</taxon>
        <taxon>Saccotheciaceae</taxon>
        <taxon>Aureobasidium</taxon>
    </lineage>
</organism>
<dbReference type="RefSeq" id="XP_013340661.1">
    <property type="nucleotide sequence ID" value="XM_013485207.1"/>
</dbReference>
<feature type="region of interest" description="Disordered" evidence="1">
    <location>
        <begin position="59"/>
        <end position="83"/>
    </location>
</feature>
<proteinExistence type="predicted"/>
<keyword evidence="2" id="KW-0732">Signal</keyword>
<evidence type="ECO:0000256" key="1">
    <source>
        <dbReference type="SAM" id="MobiDB-lite"/>
    </source>
</evidence>
<keyword evidence="4" id="KW-1185">Reference proteome</keyword>
<accession>A0A074YZ87</accession>
<dbReference type="HOGENOM" id="CLU_2542211_0_0_1"/>
<dbReference type="Proteomes" id="UP000030641">
    <property type="component" value="Unassembled WGS sequence"/>
</dbReference>